<gene>
    <name evidence="2" type="primary">Acey_s0374.g216</name>
    <name evidence="2" type="ORF">Y032_0374g216</name>
</gene>
<proteinExistence type="predicted"/>
<protein>
    <recommendedName>
        <fullName evidence="4">Lipid-binding serum glycoprotein N-terminal domain-containing protein</fullName>
    </recommendedName>
</protein>
<reference evidence="3" key="1">
    <citation type="journal article" date="2015" name="Nat. Genet.">
        <title>The genome and transcriptome of the zoonotic hookworm Ancylostoma ceylanicum identify infection-specific gene families.</title>
        <authorList>
            <person name="Schwarz E.M."/>
            <person name="Hu Y."/>
            <person name="Antoshechkin I."/>
            <person name="Miller M.M."/>
            <person name="Sternberg P.W."/>
            <person name="Aroian R.V."/>
        </authorList>
    </citation>
    <scope>NUCLEOTIDE SEQUENCE</scope>
    <source>
        <strain evidence="3">HY135</strain>
    </source>
</reference>
<dbReference type="OrthoDB" id="5832776at2759"/>
<organism evidence="2 3">
    <name type="scientific">Ancylostoma ceylanicum</name>
    <dbReference type="NCBI Taxonomy" id="53326"/>
    <lineage>
        <taxon>Eukaryota</taxon>
        <taxon>Metazoa</taxon>
        <taxon>Ecdysozoa</taxon>
        <taxon>Nematoda</taxon>
        <taxon>Chromadorea</taxon>
        <taxon>Rhabditida</taxon>
        <taxon>Rhabditina</taxon>
        <taxon>Rhabditomorpha</taxon>
        <taxon>Strongyloidea</taxon>
        <taxon>Ancylostomatidae</taxon>
        <taxon>Ancylostomatinae</taxon>
        <taxon>Ancylostoma</taxon>
    </lineage>
</organism>
<evidence type="ECO:0000256" key="1">
    <source>
        <dbReference type="SAM" id="SignalP"/>
    </source>
</evidence>
<comment type="caution">
    <text evidence="2">The sequence shown here is derived from an EMBL/GenBank/DDBJ whole genome shotgun (WGS) entry which is preliminary data.</text>
</comment>
<dbReference type="SUPFAM" id="SSF55394">
    <property type="entry name" value="Bactericidal permeability-increasing protein, BPI"/>
    <property type="match status" value="1"/>
</dbReference>
<keyword evidence="1" id="KW-0732">Signal</keyword>
<evidence type="ECO:0008006" key="4">
    <source>
        <dbReference type="Google" id="ProtNLM"/>
    </source>
</evidence>
<dbReference type="PANTHER" id="PTHR10504:SF131">
    <property type="entry name" value="BPI2 DOMAIN-CONTAINING PROTEIN"/>
    <property type="match status" value="1"/>
</dbReference>
<accession>A0A016RTX5</accession>
<feature type="signal peptide" evidence="1">
    <location>
        <begin position="1"/>
        <end position="29"/>
    </location>
</feature>
<evidence type="ECO:0000313" key="3">
    <source>
        <dbReference type="Proteomes" id="UP000024635"/>
    </source>
</evidence>
<dbReference type="InterPro" id="IPR017943">
    <property type="entry name" value="Bactericidal_perm-incr_a/b_dom"/>
</dbReference>
<dbReference type="AlphaFoldDB" id="A0A016RTX5"/>
<dbReference type="GO" id="GO:0008289">
    <property type="term" value="F:lipid binding"/>
    <property type="evidence" value="ECO:0007669"/>
    <property type="project" value="InterPro"/>
</dbReference>
<dbReference type="EMBL" id="JARK01001710">
    <property type="protein sequence ID" value="EYB81793.1"/>
    <property type="molecule type" value="Genomic_DNA"/>
</dbReference>
<dbReference type="PANTHER" id="PTHR10504">
    <property type="entry name" value="BACTERICIDAL PERMEABILITY-INCREASING BPI PROTEIN-RELATED"/>
    <property type="match status" value="1"/>
</dbReference>
<dbReference type="InterPro" id="IPR032942">
    <property type="entry name" value="BPI/LBP/Plunc"/>
</dbReference>
<feature type="chain" id="PRO_5001488577" description="Lipid-binding serum glycoprotein N-terminal domain-containing protein" evidence="1">
    <location>
        <begin position="30"/>
        <end position="358"/>
    </location>
</feature>
<evidence type="ECO:0000313" key="2">
    <source>
        <dbReference type="EMBL" id="EYB81793.1"/>
    </source>
</evidence>
<dbReference type="Gene3D" id="3.15.10.10">
    <property type="entry name" value="Bactericidal permeability-increasing protein, domain 1"/>
    <property type="match status" value="1"/>
</dbReference>
<name>A0A016RTX5_9BILA</name>
<dbReference type="GO" id="GO:0005615">
    <property type="term" value="C:extracellular space"/>
    <property type="evidence" value="ECO:0007669"/>
    <property type="project" value="TreeGrafter"/>
</dbReference>
<keyword evidence="3" id="KW-1185">Reference proteome</keyword>
<sequence length="358" mass="40719">MIIVTRAESYDRAVVEAMLLLLLLSLCASLCVVKSYNHTKINVNEPLTVTISPKLWNLLETKANIINEAVTSITFPEFDGKKSLVKYRVWEGRVEHFAVPKSGVSFQDMSNGVHLSIRGVQFRASVRGRVELGKKIFRKWIRIARMSGNIIAKTDSATMDIKLVWDDFKFIPTVTMNSNVRVDFTHNLKRWLNFLRSRVEKMVVSKVNNEVPKKLVDAIERKVNPRLQILKQKMISMGYTEYDIEWTIQNNILRVTVKPKSRSGVVAPVQPIDTMLCVNADVLEVMDIVSKRTKRSAVNTFSNSLPKTFKTSCLIASGTCLTQNLLTTCFRLSCRQTVRPKLVDNLQKQRPTALEADE</sequence>
<dbReference type="Proteomes" id="UP000024635">
    <property type="component" value="Unassembled WGS sequence"/>
</dbReference>